<gene>
    <name evidence="2" type="primary">CSON011667</name>
</gene>
<reference evidence="2" key="1">
    <citation type="submission" date="2018-07" db="EMBL/GenBank/DDBJ databases">
        <authorList>
            <person name="Quirk P.G."/>
            <person name="Krulwich T.A."/>
        </authorList>
    </citation>
    <scope>NUCLEOTIDE SEQUENCE</scope>
</reference>
<dbReference type="InterPro" id="IPR041677">
    <property type="entry name" value="DNA2/NAM7_AAA_11"/>
</dbReference>
<dbReference type="SUPFAM" id="SSF52540">
    <property type="entry name" value="P-loop containing nucleoside triphosphate hydrolases"/>
    <property type="match status" value="1"/>
</dbReference>
<dbReference type="Pfam" id="PF13086">
    <property type="entry name" value="AAA_11"/>
    <property type="match status" value="1"/>
</dbReference>
<feature type="domain" description="DNA2/NAM7 helicase helicase" evidence="1">
    <location>
        <begin position="106"/>
        <end position="200"/>
    </location>
</feature>
<evidence type="ECO:0000313" key="2">
    <source>
        <dbReference type="EMBL" id="SSX35933.1"/>
    </source>
</evidence>
<sequence>MFTCFEVGNYIIISTTEKVAITTGILTKYDSETIEICTDRNLKYRFSNSSFIIDSFSGRNLLSLCYGNLAMLFENTPSTNYLRKIITGQIPPEFASDVAIDLKINLSDVQRNIVYQALNCKNYMLIKGYAGCGKTETIVAIITSFYKIGKSVIITSNTHSAIDNILLRLKKNGIQFIRMGKTAKMMSEILEYSEAALCKNCQTPEDFESLYNKYVS</sequence>
<dbReference type="PANTHER" id="PTHR43788">
    <property type="entry name" value="DNA2/NAM7 HELICASE FAMILY MEMBER"/>
    <property type="match status" value="1"/>
</dbReference>
<proteinExistence type="predicted"/>
<dbReference type="GO" id="GO:0043139">
    <property type="term" value="F:5'-3' DNA helicase activity"/>
    <property type="evidence" value="ECO:0007669"/>
    <property type="project" value="TreeGrafter"/>
</dbReference>
<protein>
    <submittedName>
        <fullName evidence="2">CSON011667 protein</fullName>
    </submittedName>
</protein>
<dbReference type="AlphaFoldDB" id="A0A336N4B9"/>
<dbReference type="PANTHER" id="PTHR43788:SF8">
    <property type="entry name" value="DNA-BINDING PROTEIN SMUBP-2"/>
    <property type="match status" value="1"/>
</dbReference>
<organism evidence="2">
    <name type="scientific">Culicoides sonorensis</name>
    <name type="common">Biting midge</name>
    <dbReference type="NCBI Taxonomy" id="179676"/>
    <lineage>
        <taxon>Eukaryota</taxon>
        <taxon>Metazoa</taxon>
        <taxon>Ecdysozoa</taxon>
        <taxon>Arthropoda</taxon>
        <taxon>Hexapoda</taxon>
        <taxon>Insecta</taxon>
        <taxon>Pterygota</taxon>
        <taxon>Neoptera</taxon>
        <taxon>Endopterygota</taxon>
        <taxon>Diptera</taxon>
        <taxon>Nematocera</taxon>
        <taxon>Chironomoidea</taxon>
        <taxon>Ceratopogonidae</taxon>
        <taxon>Ceratopogoninae</taxon>
        <taxon>Culicoides</taxon>
        <taxon>Monoculicoides</taxon>
    </lineage>
</organism>
<dbReference type="InterPro" id="IPR027417">
    <property type="entry name" value="P-loop_NTPase"/>
</dbReference>
<dbReference type="OMA" id="IEICTDR"/>
<dbReference type="InterPro" id="IPR050534">
    <property type="entry name" value="Coronavir_polyprotein_1ab"/>
</dbReference>
<dbReference type="EMBL" id="UFQT01005174">
    <property type="protein sequence ID" value="SSX35933.1"/>
    <property type="molecule type" value="Genomic_DNA"/>
</dbReference>
<evidence type="ECO:0000259" key="1">
    <source>
        <dbReference type="Pfam" id="PF13086"/>
    </source>
</evidence>
<dbReference type="VEuPathDB" id="VectorBase:CSON011667"/>
<dbReference type="Gene3D" id="3.40.50.300">
    <property type="entry name" value="P-loop containing nucleotide triphosphate hydrolases"/>
    <property type="match status" value="1"/>
</dbReference>
<name>A0A336N4B9_CULSO</name>
<accession>A0A336N4B9</accession>